<keyword evidence="3" id="KW-1185">Reference proteome</keyword>
<dbReference type="Proteomes" id="UP001597083">
    <property type="component" value="Unassembled WGS sequence"/>
</dbReference>
<name>A0ABW3CM85_9ACTN</name>
<accession>A0ABW3CM85</accession>
<proteinExistence type="predicted"/>
<reference evidence="3" key="1">
    <citation type="journal article" date="2019" name="Int. J. Syst. Evol. Microbiol.">
        <title>The Global Catalogue of Microorganisms (GCM) 10K type strain sequencing project: providing services to taxonomists for standard genome sequencing and annotation.</title>
        <authorList>
            <consortium name="The Broad Institute Genomics Platform"/>
            <consortium name="The Broad Institute Genome Sequencing Center for Infectious Disease"/>
            <person name="Wu L."/>
            <person name="Ma J."/>
        </authorList>
    </citation>
    <scope>NUCLEOTIDE SEQUENCE [LARGE SCALE GENOMIC DNA]</scope>
    <source>
        <strain evidence="3">JCM 31696</strain>
    </source>
</reference>
<dbReference type="InterPro" id="IPR036291">
    <property type="entry name" value="NAD(P)-bd_dom_sf"/>
</dbReference>
<sequence length="226" mass="24786">AIGGDARLVVGDLSSVRTVRETAERLGETCPRIDVLVHNAGLWPNRRVLNEDGLEQSFATNHIAPFLLNMLLEPVLLKSRTRVVQVSAGLYVRGKVELDRTPTGLDFHPIRTYCDTKLCNLMLVPLFAERWKDSGVAIDALHPGVIRTGLGSRDGGFTGLLLSVAKLPMKRPAAGGKPVVALALANDRGTGRYYHLTKQQRLARVATDTDLARRLWDHAAQHTEPS</sequence>
<dbReference type="EMBL" id="JBHTIR010003626">
    <property type="protein sequence ID" value="MFD0855503.1"/>
    <property type="molecule type" value="Genomic_DNA"/>
</dbReference>
<organism evidence="2 3">
    <name type="scientific">Actinomadura adrarensis</name>
    <dbReference type="NCBI Taxonomy" id="1819600"/>
    <lineage>
        <taxon>Bacteria</taxon>
        <taxon>Bacillati</taxon>
        <taxon>Actinomycetota</taxon>
        <taxon>Actinomycetes</taxon>
        <taxon>Streptosporangiales</taxon>
        <taxon>Thermomonosporaceae</taxon>
        <taxon>Actinomadura</taxon>
    </lineage>
</organism>
<evidence type="ECO:0000313" key="2">
    <source>
        <dbReference type="EMBL" id="MFD0855503.1"/>
    </source>
</evidence>
<gene>
    <name evidence="2" type="ORF">ACFQ07_24890</name>
</gene>
<feature type="non-terminal residue" evidence="2">
    <location>
        <position position="1"/>
    </location>
</feature>
<comment type="caution">
    <text evidence="2">The sequence shown here is derived from an EMBL/GenBank/DDBJ whole genome shotgun (WGS) entry which is preliminary data.</text>
</comment>
<keyword evidence="1" id="KW-0560">Oxidoreductase</keyword>
<protein>
    <submittedName>
        <fullName evidence="2">SDR family NAD(P)-dependent oxidoreductase</fullName>
    </submittedName>
</protein>
<dbReference type="PANTHER" id="PTHR43157">
    <property type="entry name" value="PHOSPHATIDYLINOSITOL-GLYCAN BIOSYNTHESIS CLASS F PROTEIN-RELATED"/>
    <property type="match status" value="1"/>
</dbReference>
<dbReference type="InterPro" id="IPR002347">
    <property type="entry name" value="SDR_fam"/>
</dbReference>
<dbReference type="Pfam" id="PF00106">
    <property type="entry name" value="adh_short"/>
    <property type="match status" value="1"/>
</dbReference>
<dbReference type="Gene3D" id="3.40.50.720">
    <property type="entry name" value="NAD(P)-binding Rossmann-like Domain"/>
    <property type="match status" value="1"/>
</dbReference>
<dbReference type="SUPFAM" id="SSF51735">
    <property type="entry name" value="NAD(P)-binding Rossmann-fold domains"/>
    <property type="match status" value="1"/>
</dbReference>
<evidence type="ECO:0000313" key="3">
    <source>
        <dbReference type="Proteomes" id="UP001597083"/>
    </source>
</evidence>
<evidence type="ECO:0000256" key="1">
    <source>
        <dbReference type="ARBA" id="ARBA00023002"/>
    </source>
</evidence>
<dbReference type="PANTHER" id="PTHR43157:SF31">
    <property type="entry name" value="PHOSPHATIDYLINOSITOL-GLYCAN BIOSYNTHESIS CLASS F PROTEIN"/>
    <property type="match status" value="1"/>
</dbReference>